<sequence>MGRNLCRRYEQSTKILRNNFKYSIDTSTNAEGMGEMQMLSFPWVEGKENISGALVKMEQIKPGVGGTIVYLASDDCSVEISRVEKAGGKIIQPRMALGEHGFSALFIDSEGNTVGLHSMN</sequence>
<dbReference type="InterPro" id="IPR029068">
    <property type="entry name" value="Glyas_Bleomycin-R_OHBP_Dase"/>
</dbReference>
<evidence type="ECO:0000313" key="1">
    <source>
        <dbReference type="EMBL" id="WAC02968.1"/>
    </source>
</evidence>
<dbReference type="AlphaFoldDB" id="A0A9E8MWL8"/>
<reference evidence="1" key="1">
    <citation type="submission" date="2022-11" db="EMBL/GenBank/DDBJ databases">
        <title>Lacinutrix neustonica HL-RS19T sp. nov., isolated from the surface microlayer sample of brackish Lake Shihwa.</title>
        <authorList>
            <person name="Choi J.Y."/>
            <person name="Hwang C.Y."/>
        </authorList>
    </citation>
    <scope>NUCLEOTIDE SEQUENCE</scope>
    <source>
        <strain evidence="1">HL-RS19</strain>
    </source>
</reference>
<dbReference type="KEGG" id="lnu:N7U66_04890"/>
<dbReference type="Gene3D" id="3.10.180.10">
    <property type="entry name" value="2,3-Dihydroxybiphenyl 1,2-Dioxygenase, domain 1"/>
    <property type="match status" value="1"/>
</dbReference>
<protein>
    <submittedName>
        <fullName evidence="1">VOC family protein</fullName>
    </submittedName>
</protein>
<name>A0A9E8MWL8_9FLAO</name>
<dbReference type="EMBL" id="CP113088">
    <property type="protein sequence ID" value="WAC02968.1"/>
    <property type="molecule type" value="Genomic_DNA"/>
</dbReference>
<dbReference type="SUPFAM" id="SSF54593">
    <property type="entry name" value="Glyoxalase/Bleomycin resistance protein/Dihydroxybiphenyl dioxygenase"/>
    <property type="match status" value="1"/>
</dbReference>
<evidence type="ECO:0000313" key="2">
    <source>
        <dbReference type="Proteomes" id="UP001164705"/>
    </source>
</evidence>
<organism evidence="1 2">
    <name type="scientific">Lacinutrix neustonica</name>
    <dbReference type="NCBI Taxonomy" id="2980107"/>
    <lineage>
        <taxon>Bacteria</taxon>
        <taxon>Pseudomonadati</taxon>
        <taxon>Bacteroidota</taxon>
        <taxon>Flavobacteriia</taxon>
        <taxon>Flavobacteriales</taxon>
        <taxon>Flavobacteriaceae</taxon>
        <taxon>Lacinutrix</taxon>
    </lineage>
</organism>
<dbReference type="Proteomes" id="UP001164705">
    <property type="component" value="Chromosome"/>
</dbReference>
<proteinExistence type="predicted"/>
<accession>A0A9E8MWL8</accession>
<keyword evidence="2" id="KW-1185">Reference proteome</keyword>
<gene>
    <name evidence="1" type="ORF">N7U66_04890</name>
</gene>